<dbReference type="Pfam" id="PF02518">
    <property type="entry name" value="HATPase_c"/>
    <property type="match status" value="1"/>
</dbReference>
<dbReference type="InterPro" id="IPR004358">
    <property type="entry name" value="Sig_transdc_His_kin-like_C"/>
</dbReference>
<evidence type="ECO:0000256" key="6">
    <source>
        <dbReference type="ARBA" id="ARBA00017322"/>
    </source>
</evidence>
<dbReference type="PROSITE" id="PS50109">
    <property type="entry name" value="HIS_KIN"/>
    <property type="match status" value="1"/>
</dbReference>
<evidence type="ECO:0000256" key="10">
    <source>
        <dbReference type="ARBA" id="ARBA00022679"/>
    </source>
</evidence>
<keyword evidence="17" id="KW-0411">Iron-sulfur</keyword>
<keyword evidence="16" id="KW-0902">Two-component regulatory system</keyword>
<dbReference type="CDD" id="cd19410">
    <property type="entry name" value="HK9-like_sensor"/>
    <property type="match status" value="1"/>
</dbReference>
<evidence type="ECO:0000256" key="8">
    <source>
        <dbReference type="ARBA" id="ARBA00022485"/>
    </source>
</evidence>
<evidence type="ECO:0000259" key="22">
    <source>
        <dbReference type="PROSITE" id="PS50109"/>
    </source>
</evidence>
<evidence type="ECO:0000256" key="7">
    <source>
        <dbReference type="ARBA" id="ARBA00022475"/>
    </source>
</evidence>
<feature type="transmembrane region" description="Helical" evidence="21">
    <location>
        <begin position="12"/>
        <end position="34"/>
    </location>
</feature>
<dbReference type="CDD" id="cd16917">
    <property type="entry name" value="HATPase_UhpB-NarQ-NarX-like"/>
    <property type="match status" value="1"/>
</dbReference>
<keyword evidence="10" id="KW-0808">Transferase</keyword>
<protein>
    <recommendedName>
        <fullName evidence="6">Oxygen sensor histidine kinase NreB</fullName>
        <ecNumber evidence="5">2.7.13.3</ecNumber>
    </recommendedName>
    <alternativeName>
        <fullName evidence="20">Nitrogen regulation protein B</fullName>
    </alternativeName>
</protein>
<evidence type="ECO:0000256" key="20">
    <source>
        <dbReference type="ARBA" id="ARBA00030800"/>
    </source>
</evidence>
<keyword evidence="14 21" id="KW-1133">Transmembrane helix</keyword>
<organism evidence="23 24">
    <name type="scientific">Hydrogenophaga intermedia</name>
    <dbReference type="NCBI Taxonomy" id="65786"/>
    <lineage>
        <taxon>Bacteria</taxon>
        <taxon>Pseudomonadati</taxon>
        <taxon>Pseudomonadota</taxon>
        <taxon>Betaproteobacteria</taxon>
        <taxon>Burkholderiales</taxon>
        <taxon>Comamonadaceae</taxon>
        <taxon>Hydrogenophaga</taxon>
    </lineage>
</organism>
<evidence type="ECO:0000256" key="3">
    <source>
        <dbReference type="ARBA" id="ARBA00004496"/>
    </source>
</evidence>
<evidence type="ECO:0000256" key="13">
    <source>
        <dbReference type="ARBA" id="ARBA00022777"/>
    </source>
</evidence>
<evidence type="ECO:0000256" key="16">
    <source>
        <dbReference type="ARBA" id="ARBA00023012"/>
    </source>
</evidence>
<accession>A0A1L1PH32</accession>
<dbReference type="InterPro" id="IPR003594">
    <property type="entry name" value="HATPase_dom"/>
</dbReference>
<dbReference type="PRINTS" id="PR00344">
    <property type="entry name" value="BCTRLSENSOR"/>
</dbReference>
<evidence type="ECO:0000256" key="9">
    <source>
        <dbReference type="ARBA" id="ARBA00022490"/>
    </source>
</evidence>
<dbReference type="EC" id="2.7.13.3" evidence="5"/>
<gene>
    <name evidence="23" type="ORF">BN948_03136</name>
</gene>
<feature type="domain" description="Histidine kinase" evidence="22">
    <location>
        <begin position="260"/>
        <end position="453"/>
    </location>
</feature>
<evidence type="ECO:0000256" key="5">
    <source>
        <dbReference type="ARBA" id="ARBA00012438"/>
    </source>
</evidence>
<reference evidence="24" key="2">
    <citation type="submission" date="2014-11" db="EMBL/GenBank/DDBJ databases">
        <title>Draft genome sequence of Hydrogenophaga intermedia S1.</title>
        <authorList>
            <person name="Gan H.M."/>
            <person name="Chew T.H."/>
            <person name="Stolz A."/>
        </authorList>
    </citation>
    <scope>NUCLEOTIDE SEQUENCE [LARGE SCALE GENOMIC DNA]</scope>
    <source>
        <strain evidence="24">S1</strain>
    </source>
</reference>
<keyword evidence="8" id="KW-0004">4Fe-4S</keyword>
<dbReference type="GO" id="GO:0005737">
    <property type="term" value="C:cytoplasm"/>
    <property type="evidence" value="ECO:0007669"/>
    <property type="project" value="UniProtKB-SubCell"/>
</dbReference>
<name>A0A1L1PH32_HYDIT</name>
<keyword evidence="24" id="KW-1185">Reference proteome</keyword>
<evidence type="ECO:0000256" key="17">
    <source>
        <dbReference type="ARBA" id="ARBA00023014"/>
    </source>
</evidence>
<reference evidence="24" key="1">
    <citation type="submission" date="2014-02" db="EMBL/GenBank/DDBJ databases">
        <authorList>
            <person name="Gan H."/>
        </authorList>
    </citation>
    <scope>NUCLEOTIDE SEQUENCE [LARGE SCALE GENOMIC DNA]</scope>
    <source>
        <strain evidence="24">S1</strain>
    </source>
</reference>
<keyword evidence="9" id="KW-0963">Cytoplasm</keyword>
<dbReference type="PANTHER" id="PTHR24421:SF37">
    <property type="entry name" value="SENSOR HISTIDINE KINASE NARS"/>
    <property type="match status" value="1"/>
</dbReference>
<evidence type="ECO:0000256" key="14">
    <source>
        <dbReference type="ARBA" id="ARBA00022989"/>
    </source>
</evidence>
<comment type="subcellular location">
    <subcellularLocation>
        <location evidence="4">Cell membrane</location>
        <topology evidence="4">Multi-pass membrane protein</topology>
    </subcellularLocation>
    <subcellularLocation>
        <location evidence="3">Cytoplasm</location>
    </subcellularLocation>
</comment>
<evidence type="ECO:0000256" key="19">
    <source>
        <dbReference type="ARBA" id="ARBA00024827"/>
    </source>
</evidence>
<keyword evidence="7" id="KW-1003">Cell membrane</keyword>
<dbReference type="Gene3D" id="1.20.5.1930">
    <property type="match status" value="1"/>
</dbReference>
<keyword evidence="11 21" id="KW-0812">Transmembrane</keyword>
<dbReference type="Proteomes" id="UP000028878">
    <property type="component" value="Unassembled WGS sequence"/>
</dbReference>
<dbReference type="GO" id="GO:0000155">
    <property type="term" value="F:phosphorelay sensor kinase activity"/>
    <property type="evidence" value="ECO:0007669"/>
    <property type="project" value="InterPro"/>
</dbReference>
<dbReference type="Gene3D" id="3.30.565.10">
    <property type="entry name" value="Histidine kinase-like ATPase, C-terminal domain"/>
    <property type="match status" value="1"/>
</dbReference>
<proteinExistence type="predicted"/>
<evidence type="ECO:0000256" key="12">
    <source>
        <dbReference type="ARBA" id="ARBA00022723"/>
    </source>
</evidence>
<dbReference type="PANTHER" id="PTHR24421">
    <property type="entry name" value="NITRATE/NITRITE SENSOR PROTEIN NARX-RELATED"/>
    <property type="match status" value="1"/>
</dbReference>
<dbReference type="Pfam" id="PF05227">
    <property type="entry name" value="CHASE3"/>
    <property type="match status" value="1"/>
</dbReference>
<comment type="cofactor">
    <cofactor evidence="2">
        <name>[4Fe-4S] cluster</name>
        <dbReference type="ChEBI" id="CHEBI:49883"/>
    </cofactor>
</comment>
<keyword evidence="13 23" id="KW-0418">Kinase</keyword>
<dbReference type="EMBL" id="CCAE010000027">
    <property type="protein sequence ID" value="CDN88700.1"/>
    <property type="molecule type" value="Genomic_DNA"/>
</dbReference>
<dbReference type="SMART" id="SM00387">
    <property type="entry name" value="HATPase_c"/>
    <property type="match status" value="1"/>
</dbReference>
<dbReference type="GO" id="GO:0046983">
    <property type="term" value="F:protein dimerization activity"/>
    <property type="evidence" value="ECO:0007669"/>
    <property type="project" value="InterPro"/>
</dbReference>
<evidence type="ECO:0000313" key="23">
    <source>
        <dbReference type="EMBL" id="CDN88700.1"/>
    </source>
</evidence>
<evidence type="ECO:0000256" key="21">
    <source>
        <dbReference type="SAM" id="Phobius"/>
    </source>
</evidence>
<dbReference type="SUPFAM" id="SSF55874">
    <property type="entry name" value="ATPase domain of HSP90 chaperone/DNA topoisomerase II/histidine kinase"/>
    <property type="match status" value="1"/>
</dbReference>
<evidence type="ECO:0000313" key="24">
    <source>
        <dbReference type="Proteomes" id="UP000028878"/>
    </source>
</evidence>
<evidence type="ECO:0000256" key="2">
    <source>
        <dbReference type="ARBA" id="ARBA00001966"/>
    </source>
</evidence>
<evidence type="ECO:0000256" key="1">
    <source>
        <dbReference type="ARBA" id="ARBA00000085"/>
    </source>
</evidence>
<dbReference type="InterPro" id="IPR011712">
    <property type="entry name" value="Sig_transdc_His_kin_sub3_dim/P"/>
</dbReference>
<dbReference type="GO" id="GO:0005886">
    <property type="term" value="C:plasma membrane"/>
    <property type="evidence" value="ECO:0007669"/>
    <property type="project" value="UniProtKB-SubCell"/>
</dbReference>
<evidence type="ECO:0000256" key="15">
    <source>
        <dbReference type="ARBA" id="ARBA00023004"/>
    </source>
</evidence>
<dbReference type="GO" id="GO:0051539">
    <property type="term" value="F:4 iron, 4 sulfur cluster binding"/>
    <property type="evidence" value="ECO:0007669"/>
    <property type="project" value="UniProtKB-KW"/>
</dbReference>
<dbReference type="InterPro" id="IPR005467">
    <property type="entry name" value="His_kinase_dom"/>
</dbReference>
<dbReference type="InterPro" id="IPR050482">
    <property type="entry name" value="Sensor_HK_TwoCompSys"/>
</dbReference>
<dbReference type="RefSeq" id="WP_009519603.1">
    <property type="nucleotide sequence ID" value="NZ_CCAE010000027.1"/>
</dbReference>
<comment type="catalytic activity">
    <reaction evidence="1">
        <text>ATP + protein L-histidine = ADP + protein N-phospho-L-histidine.</text>
        <dbReference type="EC" id="2.7.13.3"/>
    </reaction>
</comment>
<dbReference type="Pfam" id="PF07730">
    <property type="entry name" value="HisKA_3"/>
    <property type="match status" value="1"/>
</dbReference>
<evidence type="ECO:0000256" key="18">
    <source>
        <dbReference type="ARBA" id="ARBA00023136"/>
    </source>
</evidence>
<evidence type="ECO:0000256" key="11">
    <source>
        <dbReference type="ARBA" id="ARBA00022692"/>
    </source>
</evidence>
<comment type="function">
    <text evidence="19">Member of the two-component regulatory system NreB/NreC involved in the control of dissimilatory nitrate/nitrite reduction in response to oxygen. NreB functions as a direct oxygen sensor histidine kinase which is autophosphorylated, in the absence of oxygen, probably at the conserved histidine residue, and transfers its phosphate group probably to a conserved aspartate residue of NreC. NreB/NreC activates the expression of the nitrate (narGHJI) and nitrite (nir) reductase operons, as well as the putative nitrate transporter gene narT.</text>
</comment>
<dbReference type="AlphaFoldDB" id="A0A1L1PH32"/>
<keyword evidence="15" id="KW-0408">Iron</keyword>
<dbReference type="InterPro" id="IPR007891">
    <property type="entry name" value="CHASE3"/>
</dbReference>
<sequence length="467" mass="51199">MPTPAPSPWRQALWRTPLAVGLAALLAMGVFIGAEWTYQRALESLVNLGGRDTARNALQTVMRRLLDIETAQRGYLLTGRVQYLAPYQAARGDLINAIGRLHEHYRGDPELSRLVESLEETALQKVSEAAETISLYDAGSHDAWRGLMLTDIGREKMESVRRMADVLLGNEERRIARERAAIYRTLEVGRLGVHGLALLSLLAYVFFLRSNAELQASQAAHARQLQAERDTLEQQVRQRTEELNLLNLGLQELREGERGGLARALHDDLGALLTTAKLDLTRLRHALPTASADVSARLQHLNATLDQGIATKRRLMEGLMPSTLQNLGLQAALEQRADELHERIGVAVELDLQALELESSIRQALFAVAQGALSNVERHAGASRVSLRLTSENGTVMLAVADNGRGFVDGGGSNSGRGLKLLRHRIESLGGTFTVFSAPDDGTRVEVRLPERHAHAAPAAPMENPRA</sequence>
<evidence type="ECO:0000256" key="4">
    <source>
        <dbReference type="ARBA" id="ARBA00004651"/>
    </source>
</evidence>
<dbReference type="GO" id="GO:0046872">
    <property type="term" value="F:metal ion binding"/>
    <property type="evidence" value="ECO:0007669"/>
    <property type="project" value="UniProtKB-KW"/>
</dbReference>
<keyword evidence="18 21" id="KW-0472">Membrane</keyword>
<keyword evidence="12" id="KW-0479">Metal-binding</keyword>
<dbReference type="InterPro" id="IPR036890">
    <property type="entry name" value="HATPase_C_sf"/>
</dbReference>